<dbReference type="Gene3D" id="1.20.5.340">
    <property type="match status" value="1"/>
</dbReference>
<dbReference type="Proteomes" id="UP000186914">
    <property type="component" value="Unassembled WGS sequence"/>
</dbReference>
<dbReference type="OrthoDB" id="206571at2157"/>
<accession>A0A1N6WMG6</accession>
<feature type="region of interest" description="Disordered" evidence="1">
    <location>
        <begin position="18"/>
        <end position="40"/>
    </location>
</feature>
<gene>
    <name evidence="3" type="ORF">SAMN05421858_0788</name>
</gene>
<dbReference type="AlphaFoldDB" id="A0A1N6WMG6"/>
<evidence type="ECO:0000313" key="3">
    <source>
        <dbReference type="EMBL" id="SIQ91220.1"/>
    </source>
</evidence>
<reference evidence="4" key="1">
    <citation type="submission" date="2017-01" db="EMBL/GenBank/DDBJ databases">
        <authorList>
            <person name="Varghese N."/>
            <person name="Submissions S."/>
        </authorList>
    </citation>
    <scope>NUCLEOTIDE SEQUENCE [LARGE SCALE GENOMIC DNA]</scope>
    <source>
        <strain evidence="4">CGMCC 1.7737</strain>
    </source>
</reference>
<feature type="compositionally biased region" description="Basic and acidic residues" evidence="1">
    <location>
        <begin position="18"/>
        <end position="33"/>
    </location>
</feature>
<feature type="compositionally biased region" description="Polar residues" evidence="1">
    <location>
        <begin position="142"/>
        <end position="157"/>
    </location>
</feature>
<proteinExistence type="predicted"/>
<evidence type="ECO:0000259" key="2">
    <source>
        <dbReference type="Pfam" id="PF23991"/>
    </source>
</evidence>
<dbReference type="RefSeq" id="WP_076428111.1">
    <property type="nucleotide sequence ID" value="NZ_FTNO01000001.1"/>
</dbReference>
<feature type="compositionally biased region" description="Basic and acidic residues" evidence="1">
    <location>
        <begin position="93"/>
        <end position="119"/>
    </location>
</feature>
<sequence>MSDVETLDTRLRAVERALTEKDSDSVSHEDLNADSHPTITEMTVPELTARVSELESRMNDIEPRLDELDAAVQALRGYVGNIRAVNAEVERRADAALAKAESESNRRESSEYRSTRRESSTIGREPPAEAHTESPPDLPTKRQLSGASETETETGSGSIFARLRGML</sequence>
<evidence type="ECO:0000313" key="4">
    <source>
        <dbReference type="Proteomes" id="UP000186914"/>
    </source>
</evidence>
<dbReference type="EMBL" id="FTNO01000001">
    <property type="protein sequence ID" value="SIQ91220.1"/>
    <property type="molecule type" value="Genomic_DNA"/>
</dbReference>
<organism evidence="3 4">
    <name type="scientific">Haladaptatus litoreus</name>
    <dbReference type="NCBI Taxonomy" id="553468"/>
    <lineage>
        <taxon>Archaea</taxon>
        <taxon>Methanobacteriati</taxon>
        <taxon>Methanobacteriota</taxon>
        <taxon>Stenosarchaea group</taxon>
        <taxon>Halobacteria</taxon>
        <taxon>Halobacteriales</taxon>
        <taxon>Haladaptataceae</taxon>
        <taxon>Haladaptatus</taxon>
    </lineage>
</organism>
<keyword evidence="4" id="KW-1185">Reference proteome</keyword>
<feature type="domain" description="DUF7310" evidence="2">
    <location>
        <begin position="7"/>
        <end position="102"/>
    </location>
</feature>
<dbReference type="Pfam" id="PF23991">
    <property type="entry name" value="DUF7310"/>
    <property type="match status" value="1"/>
</dbReference>
<name>A0A1N6WMG6_9EURY</name>
<protein>
    <recommendedName>
        <fullName evidence="2">DUF7310 domain-containing protein</fullName>
    </recommendedName>
</protein>
<evidence type="ECO:0000256" key="1">
    <source>
        <dbReference type="SAM" id="MobiDB-lite"/>
    </source>
</evidence>
<feature type="region of interest" description="Disordered" evidence="1">
    <location>
        <begin position="93"/>
        <end position="167"/>
    </location>
</feature>
<dbReference type="InterPro" id="IPR055734">
    <property type="entry name" value="DUF7310"/>
</dbReference>